<dbReference type="Pfam" id="PF07690">
    <property type="entry name" value="MFS_1"/>
    <property type="match status" value="2"/>
</dbReference>
<dbReference type="InterPro" id="IPR011701">
    <property type="entry name" value="MFS"/>
</dbReference>
<keyword evidence="4" id="KW-1003">Cell membrane</keyword>
<dbReference type="PRINTS" id="PR01036">
    <property type="entry name" value="TCRTETB"/>
</dbReference>
<dbReference type="SUPFAM" id="SSF103473">
    <property type="entry name" value="MFS general substrate transporter"/>
    <property type="match status" value="1"/>
</dbReference>
<comment type="similarity">
    <text evidence="2">Belongs to the major facilitator superfamily. TCR/Tet family.</text>
</comment>
<dbReference type="FunFam" id="1.20.1720.10:FF:000004">
    <property type="entry name" value="EmrB/QacA family drug resistance transporter"/>
    <property type="match status" value="1"/>
</dbReference>
<dbReference type="CDD" id="cd17502">
    <property type="entry name" value="MFS_Azr1_MDR_like"/>
    <property type="match status" value="1"/>
</dbReference>
<keyword evidence="5 8" id="KW-0812">Transmembrane</keyword>
<dbReference type="GO" id="GO:0022857">
    <property type="term" value="F:transmembrane transporter activity"/>
    <property type="evidence" value="ECO:0007669"/>
    <property type="project" value="InterPro"/>
</dbReference>
<dbReference type="Gene3D" id="1.20.1720.10">
    <property type="entry name" value="Multidrug resistance protein D"/>
    <property type="match status" value="1"/>
</dbReference>
<evidence type="ECO:0000256" key="4">
    <source>
        <dbReference type="ARBA" id="ARBA00022475"/>
    </source>
</evidence>
<feature type="transmembrane region" description="Helical" evidence="8">
    <location>
        <begin position="87"/>
        <end position="106"/>
    </location>
</feature>
<dbReference type="SMART" id="SM00347">
    <property type="entry name" value="HTH_MARR"/>
    <property type="match status" value="1"/>
</dbReference>
<feature type="transmembrane region" description="Helical" evidence="8">
    <location>
        <begin position="234"/>
        <end position="254"/>
    </location>
</feature>
<evidence type="ECO:0000256" key="5">
    <source>
        <dbReference type="ARBA" id="ARBA00022692"/>
    </source>
</evidence>
<dbReference type="InterPro" id="IPR004638">
    <property type="entry name" value="EmrB-like"/>
</dbReference>
<evidence type="ECO:0000313" key="10">
    <source>
        <dbReference type="EMBL" id="GID09369.1"/>
    </source>
</evidence>
<comment type="subcellular location">
    <subcellularLocation>
        <location evidence="1">Cell membrane</location>
        <topology evidence="1">Multi-pass membrane protein</topology>
    </subcellularLocation>
</comment>
<name>A0A8J3J3A7_9ACTN</name>
<organism evidence="10 11">
    <name type="scientific">Actinocatenispora rupis</name>
    <dbReference type="NCBI Taxonomy" id="519421"/>
    <lineage>
        <taxon>Bacteria</taxon>
        <taxon>Bacillati</taxon>
        <taxon>Actinomycetota</taxon>
        <taxon>Actinomycetes</taxon>
        <taxon>Micromonosporales</taxon>
        <taxon>Micromonosporaceae</taxon>
        <taxon>Actinocatenispora</taxon>
    </lineage>
</organism>
<comment type="caution">
    <text evidence="10">The sequence shown here is derived from an EMBL/GenBank/DDBJ whole genome shotgun (WGS) entry which is preliminary data.</text>
</comment>
<dbReference type="Gene3D" id="1.20.1250.20">
    <property type="entry name" value="MFS general substrate transporter like domains"/>
    <property type="match status" value="1"/>
</dbReference>
<feature type="transmembrane region" description="Helical" evidence="8">
    <location>
        <begin position="208"/>
        <end position="228"/>
    </location>
</feature>
<accession>A0A8J3J3A7</accession>
<evidence type="ECO:0000313" key="11">
    <source>
        <dbReference type="Proteomes" id="UP000612808"/>
    </source>
</evidence>
<dbReference type="NCBIfam" id="TIGR00711">
    <property type="entry name" value="efflux_EmrB"/>
    <property type="match status" value="1"/>
</dbReference>
<dbReference type="PROSITE" id="PS50850">
    <property type="entry name" value="MFS"/>
    <property type="match status" value="1"/>
</dbReference>
<dbReference type="EMBL" id="BOMB01000001">
    <property type="protein sequence ID" value="GID09369.1"/>
    <property type="molecule type" value="Genomic_DNA"/>
</dbReference>
<evidence type="ECO:0000256" key="7">
    <source>
        <dbReference type="ARBA" id="ARBA00023136"/>
    </source>
</evidence>
<keyword evidence="3" id="KW-0813">Transport</keyword>
<dbReference type="PANTHER" id="PTHR23501:SF197">
    <property type="entry name" value="COMD"/>
    <property type="match status" value="1"/>
</dbReference>
<dbReference type="SUPFAM" id="SSF46785">
    <property type="entry name" value="Winged helix' DNA-binding domain"/>
    <property type="match status" value="1"/>
</dbReference>
<feature type="transmembrane region" description="Helical" evidence="8">
    <location>
        <begin position="20"/>
        <end position="44"/>
    </location>
</feature>
<feature type="transmembrane region" description="Helical" evidence="8">
    <location>
        <begin position="145"/>
        <end position="163"/>
    </location>
</feature>
<feature type="transmembrane region" description="Helical" evidence="8">
    <location>
        <begin position="175"/>
        <end position="196"/>
    </location>
</feature>
<sequence length="673" mass="70717">MSADTAETVAPPEITGSRRWLIISGLLACMLLAALDQTIVSTALPTIVADLGGVAHLSWVVTAYLLAATATTPLWGKLGDQFGRKRLLQVAVVVFLIGSALSGLSQNMGMLIAFRALQGLGGGGLMVLSQATVGDVVPPRERGRYQGVFGAVFGASSVIGPLLGGFFVDNLSWRWVFYINLPIGALALVITALALPAHLTRDRPAIDYLGIVLIAGAAVSLVLFTSWGGTVYPWASWQVIGVAVLGVALIFAFVAAERRAREPVLPLRLFTTRVFSVASVIGFVVGFGMFGAITYLPIYLQVVTGVGPTESGLRMLPMMVGVLLTSIVSGQLITRTGRYKVFPVAGTAIMAIGLYLLSRLGVDTGFWAASGAMFVLGFGLGMVMQVLVLAVQNGADYKDLGVATSGATFFRSIGGSFGVAVFGAVFASALTSNLAKYVPAGALPGGSEQAAAPSRAALSKLPPQILDDVVHAYAQSIHTVFLWAVPVALLAFALTFLLPEVPLRATSRATDPGGTPNARDSWNELERALTVLVHREDATKVYGWLADRAGLAVSPGACWLLCWLGRHPSPSPAELPRRESLGAGRVTGWLGELQDAGLVRIGHAVTLTTDGRDALDRLADARCAGLEQLLDGWEPDLHPDLRARLTVLAHDLLGAESGRSVSPAEPGEVATRP</sequence>
<keyword evidence="11" id="KW-1185">Reference proteome</keyword>
<evidence type="ECO:0000256" key="6">
    <source>
        <dbReference type="ARBA" id="ARBA00022989"/>
    </source>
</evidence>
<feature type="transmembrane region" description="Helical" evidence="8">
    <location>
        <begin position="412"/>
        <end position="430"/>
    </location>
</feature>
<evidence type="ECO:0000256" key="1">
    <source>
        <dbReference type="ARBA" id="ARBA00004651"/>
    </source>
</evidence>
<dbReference type="InterPro" id="IPR036390">
    <property type="entry name" value="WH_DNA-bd_sf"/>
</dbReference>
<dbReference type="PANTHER" id="PTHR23501">
    <property type="entry name" value="MAJOR FACILITATOR SUPERFAMILY"/>
    <property type="match status" value="1"/>
</dbReference>
<evidence type="ECO:0000259" key="9">
    <source>
        <dbReference type="PROSITE" id="PS50850"/>
    </source>
</evidence>
<feature type="transmembrane region" description="Helical" evidence="8">
    <location>
        <begin position="274"/>
        <end position="296"/>
    </location>
</feature>
<feature type="transmembrane region" description="Helical" evidence="8">
    <location>
        <begin position="112"/>
        <end position="133"/>
    </location>
</feature>
<feature type="transmembrane region" description="Helical" evidence="8">
    <location>
        <begin position="56"/>
        <end position="75"/>
    </location>
</feature>
<dbReference type="Proteomes" id="UP000612808">
    <property type="component" value="Unassembled WGS sequence"/>
</dbReference>
<protein>
    <submittedName>
        <fullName evidence="10">EmrB/QacA family drug resistance transporter</fullName>
    </submittedName>
</protein>
<dbReference type="GO" id="GO:0005886">
    <property type="term" value="C:plasma membrane"/>
    <property type="evidence" value="ECO:0007669"/>
    <property type="project" value="UniProtKB-SubCell"/>
</dbReference>
<dbReference type="InterPro" id="IPR036259">
    <property type="entry name" value="MFS_trans_sf"/>
</dbReference>
<dbReference type="InterPro" id="IPR036388">
    <property type="entry name" value="WH-like_DNA-bd_sf"/>
</dbReference>
<dbReference type="InterPro" id="IPR000835">
    <property type="entry name" value="HTH_MarR-typ"/>
</dbReference>
<feature type="transmembrane region" description="Helical" evidence="8">
    <location>
        <begin position="480"/>
        <end position="498"/>
    </location>
</feature>
<dbReference type="Gene3D" id="1.10.10.10">
    <property type="entry name" value="Winged helix-like DNA-binding domain superfamily/Winged helix DNA-binding domain"/>
    <property type="match status" value="1"/>
</dbReference>
<feature type="transmembrane region" description="Helical" evidence="8">
    <location>
        <begin position="341"/>
        <end position="360"/>
    </location>
</feature>
<reference evidence="10" key="1">
    <citation type="submission" date="2021-01" db="EMBL/GenBank/DDBJ databases">
        <title>Whole genome shotgun sequence of Actinocatenispora rupis NBRC 107355.</title>
        <authorList>
            <person name="Komaki H."/>
            <person name="Tamura T."/>
        </authorList>
    </citation>
    <scope>NUCLEOTIDE SEQUENCE</scope>
    <source>
        <strain evidence="10">NBRC 107355</strain>
    </source>
</reference>
<dbReference type="InterPro" id="IPR020846">
    <property type="entry name" value="MFS_dom"/>
</dbReference>
<feature type="transmembrane region" description="Helical" evidence="8">
    <location>
        <begin position="316"/>
        <end position="334"/>
    </location>
</feature>
<evidence type="ECO:0000256" key="8">
    <source>
        <dbReference type="SAM" id="Phobius"/>
    </source>
</evidence>
<proteinExistence type="inferred from homology"/>
<feature type="transmembrane region" description="Helical" evidence="8">
    <location>
        <begin position="366"/>
        <end position="391"/>
    </location>
</feature>
<dbReference type="AlphaFoldDB" id="A0A8J3J3A7"/>
<evidence type="ECO:0000256" key="2">
    <source>
        <dbReference type="ARBA" id="ARBA00007520"/>
    </source>
</evidence>
<keyword evidence="6 8" id="KW-1133">Transmembrane helix</keyword>
<gene>
    <name evidence="10" type="ORF">Aru02nite_02580</name>
</gene>
<dbReference type="RefSeq" id="WP_239076265.1">
    <property type="nucleotide sequence ID" value="NZ_BAAAZM010000016.1"/>
</dbReference>
<feature type="domain" description="Major facilitator superfamily (MFS) profile" evidence="9">
    <location>
        <begin position="22"/>
        <end position="502"/>
    </location>
</feature>
<evidence type="ECO:0000256" key="3">
    <source>
        <dbReference type="ARBA" id="ARBA00022448"/>
    </source>
</evidence>
<dbReference type="GO" id="GO:0003700">
    <property type="term" value="F:DNA-binding transcription factor activity"/>
    <property type="evidence" value="ECO:0007669"/>
    <property type="project" value="InterPro"/>
</dbReference>
<keyword evidence="7 8" id="KW-0472">Membrane</keyword>